<reference evidence="1" key="1">
    <citation type="journal article" date="2015" name="Nature">
        <title>Complex archaea that bridge the gap between prokaryotes and eukaryotes.</title>
        <authorList>
            <person name="Spang A."/>
            <person name="Saw J.H."/>
            <person name="Jorgensen S.L."/>
            <person name="Zaremba-Niedzwiedzka K."/>
            <person name="Martijn J."/>
            <person name="Lind A.E."/>
            <person name="van Eijk R."/>
            <person name="Schleper C."/>
            <person name="Guy L."/>
            <person name="Ettema T.J."/>
        </authorList>
    </citation>
    <scope>NUCLEOTIDE SEQUENCE</scope>
</reference>
<gene>
    <name evidence="1" type="ORF">LCGC14_0232470</name>
</gene>
<proteinExistence type="predicted"/>
<name>A0A0F9WUU0_9ZZZZ</name>
<sequence length="69" mass="8054">MLSDLRWTVVLPPPGEVWYQRHQQWMGCQGTRRATVVEQVAEGFEDCILLGKFDKLREAVRLKDAYNAF</sequence>
<organism evidence="1">
    <name type="scientific">marine sediment metagenome</name>
    <dbReference type="NCBI Taxonomy" id="412755"/>
    <lineage>
        <taxon>unclassified sequences</taxon>
        <taxon>metagenomes</taxon>
        <taxon>ecological metagenomes</taxon>
    </lineage>
</organism>
<accession>A0A0F9WUU0</accession>
<evidence type="ECO:0000313" key="1">
    <source>
        <dbReference type="EMBL" id="KKN90131.1"/>
    </source>
</evidence>
<comment type="caution">
    <text evidence="1">The sequence shown here is derived from an EMBL/GenBank/DDBJ whole genome shotgun (WGS) entry which is preliminary data.</text>
</comment>
<dbReference type="AlphaFoldDB" id="A0A0F9WUU0"/>
<protein>
    <submittedName>
        <fullName evidence="1">Uncharacterized protein</fullName>
    </submittedName>
</protein>
<dbReference type="EMBL" id="LAZR01000113">
    <property type="protein sequence ID" value="KKN90131.1"/>
    <property type="molecule type" value="Genomic_DNA"/>
</dbReference>